<feature type="compositionally biased region" description="Polar residues" evidence="1">
    <location>
        <begin position="28"/>
        <end position="38"/>
    </location>
</feature>
<dbReference type="AlphaFoldDB" id="A0ABD0JF46"/>
<organism evidence="2 3">
    <name type="scientific">Batillaria attramentaria</name>
    <dbReference type="NCBI Taxonomy" id="370345"/>
    <lineage>
        <taxon>Eukaryota</taxon>
        <taxon>Metazoa</taxon>
        <taxon>Spiralia</taxon>
        <taxon>Lophotrochozoa</taxon>
        <taxon>Mollusca</taxon>
        <taxon>Gastropoda</taxon>
        <taxon>Caenogastropoda</taxon>
        <taxon>Sorbeoconcha</taxon>
        <taxon>Cerithioidea</taxon>
        <taxon>Batillariidae</taxon>
        <taxon>Batillaria</taxon>
    </lineage>
</organism>
<accession>A0ABD0JF46</accession>
<feature type="region of interest" description="Disordered" evidence="1">
    <location>
        <begin position="1"/>
        <end position="43"/>
    </location>
</feature>
<gene>
    <name evidence="2" type="ORF">BaRGS_00035324</name>
</gene>
<evidence type="ECO:0000256" key="1">
    <source>
        <dbReference type="SAM" id="MobiDB-lite"/>
    </source>
</evidence>
<dbReference type="Proteomes" id="UP001519460">
    <property type="component" value="Unassembled WGS sequence"/>
</dbReference>
<evidence type="ECO:0000313" key="2">
    <source>
        <dbReference type="EMBL" id="KAK7473448.1"/>
    </source>
</evidence>
<comment type="caution">
    <text evidence="2">The sequence shown here is derived from an EMBL/GenBank/DDBJ whole genome shotgun (WGS) entry which is preliminary data.</text>
</comment>
<evidence type="ECO:0000313" key="3">
    <source>
        <dbReference type="Proteomes" id="UP001519460"/>
    </source>
</evidence>
<reference evidence="2 3" key="1">
    <citation type="journal article" date="2023" name="Sci. Data">
        <title>Genome assembly of the Korean intertidal mud-creeper Batillaria attramentaria.</title>
        <authorList>
            <person name="Patra A.K."/>
            <person name="Ho P.T."/>
            <person name="Jun S."/>
            <person name="Lee S.J."/>
            <person name="Kim Y."/>
            <person name="Won Y.J."/>
        </authorList>
    </citation>
    <scope>NUCLEOTIDE SEQUENCE [LARGE SCALE GENOMIC DNA]</scope>
    <source>
        <strain evidence="2">Wonlab-2016</strain>
    </source>
</reference>
<dbReference type="EMBL" id="JACVVK020000470">
    <property type="protein sequence ID" value="KAK7473448.1"/>
    <property type="molecule type" value="Genomic_DNA"/>
</dbReference>
<keyword evidence="3" id="KW-1185">Reference proteome</keyword>
<name>A0ABD0JF46_9CAEN</name>
<protein>
    <submittedName>
        <fullName evidence="2">Uncharacterized protein</fullName>
    </submittedName>
</protein>
<sequence length="102" mass="10924">MCFSALPSAPDPQAANWTAEDSAAAPVAQQNPTPSSVVPQDPKPARAVQEVHKHYHIQNYHNYERAVVVTPDAMPTDGPLSFSQFPAANNLMRGNSLTSGPD</sequence>
<proteinExistence type="predicted"/>